<evidence type="ECO:0000313" key="3">
    <source>
        <dbReference type="EMBL" id="KAG6738337.1"/>
    </source>
</evidence>
<reference evidence="3" key="1">
    <citation type="journal article" date="2020" name="bioRxiv">
        <title>Hybrid origin of Populus tomentosa Carr. identified through genome sequencing and phylogenomic analysis.</title>
        <authorList>
            <person name="An X."/>
            <person name="Gao K."/>
            <person name="Chen Z."/>
            <person name="Li J."/>
            <person name="Yang X."/>
            <person name="Yang X."/>
            <person name="Zhou J."/>
            <person name="Guo T."/>
            <person name="Zhao T."/>
            <person name="Huang S."/>
            <person name="Miao D."/>
            <person name="Khan W.U."/>
            <person name="Rao P."/>
            <person name="Ye M."/>
            <person name="Lei B."/>
            <person name="Liao W."/>
            <person name="Wang J."/>
            <person name="Ji L."/>
            <person name="Li Y."/>
            <person name="Guo B."/>
            <person name="Mustafa N.S."/>
            <person name="Li S."/>
            <person name="Yun Q."/>
            <person name="Keller S.R."/>
            <person name="Mao J."/>
            <person name="Zhang R."/>
            <person name="Strauss S.H."/>
        </authorList>
    </citation>
    <scope>NUCLEOTIDE SEQUENCE</scope>
    <source>
        <strain evidence="3">GM15</strain>
        <tissue evidence="3">Leaf</tissue>
    </source>
</reference>
<keyword evidence="2" id="KW-0732">Signal</keyword>
<name>A0A8X8C200_POPTO</name>
<gene>
    <name evidence="3" type="ORF">POTOM_057950</name>
</gene>
<feature type="compositionally biased region" description="Pro residues" evidence="1">
    <location>
        <begin position="124"/>
        <end position="138"/>
    </location>
</feature>
<evidence type="ECO:0000256" key="1">
    <source>
        <dbReference type="SAM" id="MobiDB-lite"/>
    </source>
</evidence>
<keyword evidence="4" id="KW-1185">Reference proteome</keyword>
<evidence type="ECO:0000256" key="2">
    <source>
        <dbReference type="SAM" id="SignalP"/>
    </source>
</evidence>
<proteinExistence type="predicted"/>
<sequence>MEARFYVLTFVLVLAVFAPAAMTCYGRDISIHNFYKIENSRMLLQRRIPDGDSRYYWRRGNTAATKVSPPVASSPEMGKVKIASTNHFSTEVKVGQLGRRSRRPIPSPPPPKPNRLVHWRWVVTPPPPMPSLPPPPSPLLSSNGA</sequence>
<protein>
    <submittedName>
        <fullName evidence="3">Uncharacterized protein</fullName>
    </submittedName>
</protein>
<comment type="caution">
    <text evidence="3">The sequence shown here is derived from an EMBL/GenBank/DDBJ whole genome shotgun (WGS) entry which is preliminary data.</text>
</comment>
<feature type="signal peptide" evidence="2">
    <location>
        <begin position="1"/>
        <end position="23"/>
    </location>
</feature>
<dbReference type="EMBL" id="JAAWWB010000037">
    <property type="protein sequence ID" value="KAG6738337.1"/>
    <property type="molecule type" value="Genomic_DNA"/>
</dbReference>
<dbReference type="AlphaFoldDB" id="A0A8X8C200"/>
<organism evidence="3 4">
    <name type="scientific">Populus tomentosa</name>
    <name type="common">Chinese white poplar</name>
    <dbReference type="NCBI Taxonomy" id="118781"/>
    <lineage>
        <taxon>Eukaryota</taxon>
        <taxon>Viridiplantae</taxon>
        <taxon>Streptophyta</taxon>
        <taxon>Embryophyta</taxon>
        <taxon>Tracheophyta</taxon>
        <taxon>Spermatophyta</taxon>
        <taxon>Magnoliopsida</taxon>
        <taxon>eudicotyledons</taxon>
        <taxon>Gunneridae</taxon>
        <taxon>Pentapetalae</taxon>
        <taxon>rosids</taxon>
        <taxon>fabids</taxon>
        <taxon>Malpighiales</taxon>
        <taxon>Salicaceae</taxon>
        <taxon>Saliceae</taxon>
        <taxon>Populus</taxon>
    </lineage>
</organism>
<feature type="chain" id="PRO_5036471893" evidence="2">
    <location>
        <begin position="24"/>
        <end position="145"/>
    </location>
</feature>
<evidence type="ECO:0000313" key="4">
    <source>
        <dbReference type="Proteomes" id="UP000886885"/>
    </source>
</evidence>
<feature type="region of interest" description="Disordered" evidence="1">
    <location>
        <begin position="82"/>
        <end position="145"/>
    </location>
</feature>
<accession>A0A8X8C200</accession>
<dbReference type="Proteomes" id="UP000886885">
    <property type="component" value="Chromosome 19A"/>
</dbReference>